<gene>
    <name evidence="8" type="ORF">GCM10009733_051720</name>
</gene>
<evidence type="ECO:0000256" key="1">
    <source>
        <dbReference type="ARBA" id="ARBA00008609"/>
    </source>
</evidence>
<dbReference type="InterPro" id="IPR013977">
    <property type="entry name" value="GcvT_C"/>
</dbReference>
<dbReference type="Pfam" id="PF13510">
    <property type="entry name" value="Fer2_4"/>
    <property type="match status" value="1"/>
</dbReference>
<comment type="similarity">
    <text evidence="1">Belongs to the GcvT family.</text>
</comment>
<keyword evidence="2" id="KW-0560">Oxidoreductase</keyword>
<dbReference type="Gene3D" id="3.30.1360.120">
    <property type="entry name" value="Probable tRNA modification gtpase trme, domain 1"/>
    <property type="match status" value="2"/>
</dbReference>
<feature type="domain" description="SoxA A3" evidence="7">
    <location>
        <begin position="402"/>
        <end position="484"/>
    </location>
</feature>
<dbReference type="Pfam" id="PF07992">
    <property type="entry name" value="Pyr_redox_2"/>
    <property type="match status" value="1"/>
</dbReference>
<dbReference type="InterPro" id="IPR041854">
    <property type="entry name" value="BFD-like_2Fe2S-bd_dom_sf"/>
</dbReference>
<dbReference type="Gene3D" id="3.50.50.60">
    <property type="entry name" value="FAD/NAD(P)-binding domain"/>
    <property type="match status" value="1"/>
</dbReference>
<dbReference type="PANTHER" id="PTHR43757:SF2">
    <property type="entry name" value="AMINOMETHYLTRANSFERASE, MITOCHONDRIAL"/>
    <property type="match status" value="1"/>
</dbReference>
<name>A0ABP4RF89_9ACTN</name>
<dbReference type="SUPFAM" id="SSF101790">
    <property type="entry name" value="Aminomethyltransferase beta-barrel domain"/>
    <property type="match status" value="1"/>
</dbReference>
<feature type="domain" description="Aminomethyltransferase C-terminal" evidence="6">
    <location>
        <begin position="781"/>
        <end position="885"/>
    </location>
</feature>
<dbReference type="SUPFAM" id="SSF103025">
    <property type="entry name" value="Folate-binding domain"/>
    <property type="match status" value="2"/>
</dbReference>
<evidence type="ECO:0000256" key="3">
    <source>
        <dbReference type="SAM" id="MobiDB-lite"/>
    </source>
</evidence>
<dbReference type="InterPro" id="IPR041117">
    <property type="entry name" value="SoxA_A3"/>
</dbReference>
<dbReference type="InterPro" id="IPR023753">
    <property type="entry name" value="FAD/NAD-binding_dom"/>
</dbReference>
<dbReference type="PRINTS" id="PR00368">
    <property type="entry name" value="FADPNR"/>
</dbReference>
<protein>
    <submittedName>
        <fullName evidence="8">Sarcosine oxidase subunit alpha family protein</fullName>
    </submittedName>
</protein>
<dbReference type="InterPro" id="IPR036188">
    <property type="entry name" value="FAD/NAD-bd_sf"/>
</dbReference>
<comment type="caution">
    <text evidence="8">The sequence shown here is derived from an EMBL/GenBank/DDBJ whole genome shotgun (WGS) entry which is preliminary data.</text>
</comment>
<dbReference type="InterPro" id="IPR027266">
    <property type="entry name" value="TrmE/GcvT-like"/>
</dbReference>
<dbReference type="InterPro" id="IPR042204">
    <property type="entry name" value="2Fe-2S-bd_N"/>
</dbReference>
<sequence length="1049" mass="111420">MRFTFDGRPLEGEPGDTLAAALLRNGVRIVGRSVELGRPRGVFTAGPEEPNALVRVGADPMLAATTVELYDGLEAWSLRGKGRVDLGIEDDRRCDKGYLHCDVLVIGGGPAGLAAATAAGLAGARVILMDDQPRLGGDLLSSRTLLDGRPATEWVDSLDLTGRVLTRTTAVGYYDHNYVVAVERRARGERLWHVRARRVVLATGAHERSLAFPGNDRPGVMLASAARAYANRYGVAPWRRAVVFACTDSGHEAARDLAAAGVEIAEIVDPRVDGQVVTGTTGDAEGVLNGVQVGARHVEADLLAVAGGWNPSVHLFSQSQGRVRFDEDLQAFVPGTSAQAERSVGACAGRYGTREAIEDGYAAGTEAAEADTGGLRVPECDERPLGRPAALWAVGGSSDEPAFADLHRDVTVADLARATGAGMRSVEHVKRYTTAGTGADQGKTSGAVVVGVMSALLGAAPGQVGTTTFRPPYTPVSFATLAGRDRGELSDPVRTTAMHDAHVAMGAVFEDVGQWKRPWYFPKDGEPMEAAVRRECHAARTAVAAMDASTLGKIDVRGADAGAFLDLIYTNLYSTLAVGACRYGLMCGADGMVFDDGTTTRLAEDHYLMTTTTGNAAAVLDWLEEWHQTEWPGMDVSFTSVTDHWATVAVAGPHARRVVAAVAPGAVELAFMRYAATDVLGVPGRVFRISFSGELAYEVNVPWAYGRALWEAVVEAGAVPYGTETMHVLRAEKGFPIVGQETDGTVTPQDLGMSWIVSRRKPEFVGRRSHARADTSRDDRKRLIGLLPDDPGARLDEGAQLVAAGRPVESRAEGPVDSRAGIPVEGPMESGVPMLGHVTSAYHSAVLGRTFGLALARGVEPGDRLTAVSGGVTQPVTVVAPVFYDPDNDRRDGEPLPEGHPHGGPAGEARAESPAASFAARFEAASGPELRLREVASEPMWEVRGQDPGVGLRLGPSWWLVSGNIVPRKGWVDVSGQRTILELTGPKAEDVLITGCPIDVETLNGHAQTLLGKTSVVLERRGPGDYRVYVRSSFTRYLAEWLLDAISAL</sequence>
<feature type="compositionally biased region" description="Basic and acidic residues" evidence="3">
    <location>
        <begin position="887"/>
        <end position="901"/>
    </location>
</feature>
<dbReference type="InterPro" id="IPR028896">
    <property type="entry name" value="GcvT/YgfZ/DmdA"/>
</dbReference>
<proteinExistence type="inferred from homology"/>
<evidence type="ECO:0000259" key="6">
    <source>
        <dbReference type="Pfam" id="PF08669"/>
    </source>
</evidence>
<accession>A0ABP4RF89</accession>
<dbReference type="InterPro" id="IPR029043">
    <property type="entry name" value="GcvT/YgfZ_C"/>
</dbReference>
<reference evidence="9" key="1">
    <citation type="journal article" date="2019" name="Int. J. Syst. Evol. Microbiol.">
        <title>The Global Catalogue of Microorganisms (GCM) 10K type strain sequencing project: providing services to taxonomists for standard genome sequencing and annotation.</title>
        <authorList>
            <consortium name="The Broad Institute Genomics Platform"/>
            <consortium name="The Broad Institute Genome Sequencing Center for Infectious Disease"/>
            <person name="Wu L."/>
            <person name="Ma J."/>
        </authorList>
    </citation>
    <scope>NUCLEOTIDE SEQUENCE [LARGE SCALE GENOMIC DNA]</scope>
    <source>
        <strain evidence="9">JCM 13929</strain>
    </source>
</reference>
<dbReference type="Proteomes" id="UP001500064">
    <property type="component" value="Unassembled WGS sequence"/>
</dbReference>
<dbReference type="Gene3D" id="3.10.20.440">
    <property type="entry name" value="2Fe-2S iron-sulphur cluster binding domain, sarcosine oxidase, alpha subunit, N-terminal domain"/>
    <property type="match status" value="1"/>
</dbReference>
<feature type="domain" description="GCVT N-terminal" evidence="4">
    <location>
        <begin position="498"/>
        <end position="761"/>
    </location>
</feature>
<dbReference type="RefSeq" id="WP_346108749.1">
    <property type="nucleotide sequence ID" value="NZ_BAAAMU010000039.1"/>
</dbReference>
<dbReference type="PANTHER" id="PTHR43757">
    <property type="entry name" value="AMINOMETHYLTRANSFERASE"/>
    <property type="match status" value="1"/>
</dbReference>
<dbReference type="Pfam" id="PF01571">
    <property type="entry name" value="GCV_T"/>
    <property type="match status" value="1"/>
</dbReference>
<evidence type="ECO:0000259" key="4">
    <source>
        <dbReference type="Pfam" id="PF01571"/>
    </source>
</evidence>
<evidence type="ECO:0000313" key="8">
    <source>
        <dbReference type="EMBL" id="GAA1648247.1"/>
    </source>
</evidence>
<feature type="domain" description="FAD/NAD(P)-binding" evidence="5">
    <location>
        <begin position="102"/>
        <end position="268"/>
    </location>
</feature>
<dbReference type="InterPro" id="IPR006222">
    <property type="entry name" value="GCVT_N"/>
</dbReference>
<evidence type="ECO:0000259" key="7">
    <source>
        <dbReference type="Pfam" id="PF17806"/>
    </source>
</evidence>
<dbReference type="SUPFAM" id="SSF51905">
    <property type="entry name" value="FAD/NAD(P)-binding domain"/>
    <property type="match status" value="1"/>
</dbReference>
<evidence type="ECO:0000256" key="2">
    <source>
        <dbReference type="ARBA" id="ARBA00023002"/>
    </source>
</evidence>
<dbReference type="Gene3D" id="1.10.10.1100">
    <property type="entry name" value="BFD-like [2Fe-2S]-binding domain"/>
    <property type="match status" value="1"/>
</dbReference>
<keyword evidence="9" id="KW-1185">Reference proteome</keyword>
<feature type="region of interest" description="Disordered" evidence="3">
    <location>
        <begin position="883"/>
        <end position="917"/>
    </location>
</feature>
<dbReference type="PRINTS" id="PR00469">
    <property type="entry name" value="PNDRDTASEII"/>
</dbReference>
<dbReference type="EMBL" id="BAAAMU010000039">
    <property type="protein sequence ID" value="GAA1648247.1"/>
    <property type="molecule type" value="Genomic_DNA"/>
</dbReference>
<organism evidence="8 9">
    <name type="scientific">Nonomuraea maheshkhaliensis</name>
    <dbReference type="NCBI Taxonomy" id="419590"/>
    <lineage>
        <taxon>Bacteria</taxon>
        <taxon>Bacillati</taxon>
        <taxon>Actinomycetota</taxon>
        <taxon>Actinomycetes</taxon>
        <taxon>Streptosporangiales</taxon>
        <taxon>Streptosporangiaceae</taxon>
        <taxon>Nonomuraea</taxon>
    </lineage>
</organism>
<dbReference type="Pfam" id="PF08669">
    <property type="entry name" value="GCV_T_C"/>
    <property type="match status" value="1"/>
</dbReference>
<evidence type="ECO:0000313" key="9">
    <source>
        <dbReference type="Proteomes" id="UP001500064"/>
    </source>
</evidence>
<evidence type="ECO:0000259" key="5">
    <source>
        <dbReference type="Pfam" id="PF07992"/>
    </source>
</evidence>
<dbReference type="Pfam" id="PF17806">
    <property type="entry name" value="SO_alpha_A3"/>
    <property type="match status" value="1"/>
</dbReference>